<dbReference type="InterPro" id="IPR026095">
    <property type="entry name" value="Myb/SANT-like_DNA-bd_dom_prot"/>
</dbReference>
<sequence length="325" mass="37574">MDSFDTNNLVVSSAIGQEEIPSHFTSLSSSFNEPVGFPEHALQIGDSPEFPVNPELSQAGMPDKANFSLTPASTVEYHSPQTELPTQAPGRQEPEHPGSLKRERSENWQHTETKILLKLWEKYHDELKKYKRNSNVWDKMAQELRSSGFDRNAAQCKSRVRVLMAKYKSCFVNGVEDPDAIDSFDYFHELKRLISGEVSHPDGSHDPLAKFNSPLLRRSSSHSHQRGGTREADEEAYENHPKRGKMVEQLCYVVQYLIRRDDEEEKHLESERRLRKRKRQERLDAIADKERRRGEREQFKQAEIRKVVMVQNAMMTTLIEAIKRA</sequence>
<comment type="caution">
    <text evidence="3">The sequence shown here is derived from an EMBL/GenBank/DDBJ whole genome shotgun (WGS) entry which is preliminary data.</text>
</comment>
<evidence type="ECO:0000256" key="1">
    <source>
        <dbReference type="SAM" id="MobiDB-lite"/>
    </source>
</evidence>
<feature type="compositionally biased region" description="Basic and acidic residues" evidence="1">
    <location>
        <begin position="92"/>
        <end position="107"/>
    </location>
</feature>
<feature type="region of interest" description="Disordered" evidence="1">
    <location>
        <begin position="25"/>
        <end position="107"/>
    </location>
</feature>
<dbReference type="PROSITE" id="PS50090">
    <property type="entry name" value="MYB_LIKE"/>
    <property type="match status" value="1"/>
</dbReference>
<dbReference type="InParanoid" id="A0A1Y1XRY1"/>
<protein>
    <recommendedName>
        <fullName evidence="2">Myb-like domain-containing protein</fullName>
    </recommendedName>
</protein>
<evidence type="ECO:0000313" key="4">
    <source>
        <dbReference type="Proteomes" id="UP000193498"/>
    </source>
</evidence>
<dbReference type="PANTHER" id="PTHR22666">
    <property type="entry name" value="MYB_SANT-LIKE DNA-BINDING DOMAIN-CONTAINING PROTEIN 1"/>
    <property type="match status" value="1"/>
</dbReference>
<evidence type="ECO:0000313" key="3">
    <source>
        <dbReference type="EMBL" id="ORX88497.1"/>
    </source>
</evidence>
<gene>
    <name evidence="3" type="ORF">K493DRAFT_319425</name>
</gene>
<dbReference type="GO" id="GO:0016604">
    <property type="term" value="C:nuclear body"/>
    <property type="evidence" value="ECO:0007669"/>
    <property type="project" value="TreeGrafter"/>
</dbReference>
<dbReference type="InterPro" id="IPR001005">
    <property type="entry name" value="SANT/Myb"/>
</dbReference>
<dbReference type="InterPro" id="IPR044822">
    <property type="entry name" value="Myb_DNA-bind_4"/>
</dbReference>
<dbReference type="EMBL" id="MCFE01000525">
    <property type="protein sequence ID" value="ORX88497.1"/>
    <property type="molecule type" value="Genomic_DNA"/>
</dbReference>
<proteinExistence type="predicted"/>
<dbReference type="Proteomes" id="UP000193498">
    <property type="component" value="Unassembled WGS sequence"/>
</dbReference>
<name>A0A1Y1XRY1_9FUNG</name>
<dbReference type="AlphaFoldDB" id="A0A1Y1XRY1"/>
<keyword evidence="4" id="KW-1185">Reference proteome</keyword>
<dbReference type="Pfam" id="PF13837">
    <property type="entry name" value="Myb_DNA-bind_4"/>
    <property type="match status" value="1"/>
</dbReference>
<dbReference type="PANTHER" id="PTHR22666:SF3">
    <property type="entry name" value="MYB_SANT-LIKE DNA-BINDING DOMAIN-CONTAINING PROTEIN 1"/>
    <property type="match status" value="1"/>
</dbReference>
<accession>A0A1Y1XRY1</accession>
<reference evidence="3 4" key="1">
    <citation type="submission" date="2016-07" db="EMBL/GenBank/DDBJ databases">
        <title>Pervasive Adenine N6-methylation of Active Genes in Fungi.</title>
        <authorList>
            <consortium name="DOE Joint Genome Institute"/>
            <person name="Mondo S.J."/>
            <person name="Dannebaum R.O."/>
            <person name="Kuo R.C."/>
            <person name="Labutti K."/>
            <person name="Haridas S."/>
            <person name="Kuo A."/>
            <person name="Salamov A."/>
            <person name="Ahrendt S.R."/>
            <person name="Lipzen A."/>
            <person name="Sullivan W."/>
            <person name="Andreopoulos W.B."/>
            <person name="Clum A."/>
            <person name="Lindquist E."/>
            <person name="Daum C."/>
            <person name="Ramamoorthy G.K."/>
            <person name="Gryganskyi A."/>
            <person name="Culley D."/>
            <person name="Magnuson J.K."/>
            <person name="James T.Y."/>
            <person name="O'Malley M.A."/>
            <person name="Stajich J.E."/>
            <person name="Spatafora J.W."/>
            <person name="Visel A."/>
            <person name="Grigoriev I.V."/>
        </authorList>
    </citation>
    <scope>NUCLEOTIDE SEQUENCE [LARGE SCALE GENOMIC DNA]</scope>
    <source>
        <strain evidence="3 4">CBS 931.73</strain>
    </source>
</reference>
<feature type="domain" description="Myb-like" evidence="2">
    <location>
        <begin position="100"/>
        <end position="164"/>
    </location>
</feature>
<feature type="region of interest" description="Disordered" evidence="1">
    <location>
        <begin position="212"/>
        <end position="241"/>
    </location>
</feature>
<dbReference type="OrthoDB" id="6493590at2759"/>
<dbReference type="Gene3D" id="1.10.10.60">
    <property type="entry name" value="Homeodomain-like"/>
    <property type="match status" value="1"/>
</dbReference>
<evidence type="ECO:0000259" key="2">
    <source>
        <dbReference type="PROSITE" id="PS50090"/>
    </source>
</evidence>
<dbReference type="GO" id="GO:0045893">
    <property type="term" value="P:positive regulation of DNA-templated transcription"/>
    <property type="evidence" value="ECO:0007669"/>
    <property type="project" value="TreeGrafter"/>
</dbReference>
<organism evidence="3 4">
    <name type="scientific">Basidiobolus meristosporus CBS 931.73</name>
    <dbReference type="NCBI Taxonomy" id="1314790"/>
    <lineage>
        <taxon>Eukaryota</taxon>
        <taxon>Fungi</taxon>
        <taxon>Fungi incertae sedis</taxon>
        <taxon>Zoopagomycota</taxon>
        <taxon>Entomophthoromycotina</taxon>
        <taxon>Basidiobolomycetes</taxon>
        <taxon>Basidiobolales</taxon>
        <taxon>Basidiobolaceae</taxon>
        <taxon>Basidiobolus</taxon>
    </lineage>
</organism>